<evidence type="ECO:0000313" key="12">
    <source>
        <dbReference type="Proteomes" id="UP000306192"/>
    </source>
</evidence>
<evidence type="ECO:0000313" key="11">
    <source>
        <dbReference type="EMBL" id="TIH39445.1"/>
    </source>
</evidence>
<feature type="domain" description="CBM2" evidence="10">
    <location>
        <begin position="460"/>
        <end position="567"/>
    </location>
</feature>
<name>A0A4T2C528_9MICO</name>
<dbReference type="Pfam" id="PF00553">
    <property type="entry name" value="CBM_2"/>
    <property type="match status" value="1"/>
</dbReference>
<evidence type="ECO:0000256" key="1">
    <source>
        <dbReference type="ARBA" id="ARBA00000966"/>
    </source>
</evidence>
<evidence type="ECO:0000256" key="5">
    <source>
        <dbReference type="ARBA" id="ARBA00023295"/>
    </source>
</evidence>
<protein>
    <recommendedName>
        <fullName evidence="7">Endoglucanase</fullName>
        <ecNumber evidence="7">3.2.1.4</ecNumber>
    </recommendedName>
</protein>
<reference evidence="11 12" key="1">
    <citation type="journal article" date="2019" name="Microorganisms">
        <title>Systematic Affiliation and Genome Analysis of Subtercola vilae DB165(T) with Particular Emphasis on Cold Adaptation of an Isolate from a High-Altitude Cold Volcano Lake.</title>
        <authorList>
            <person name="Villalobos A.S."/>
            <person name="Wiese J."/>
            <person name="Imhoff J.F."/>
            <person name="Dorador C."/>
            <person name="Keller A."/>
            <person name="Hentschel U."/>
        </authorList>
    </citation>
    <scope>NUCLEOTIDE SEQUENCE [LARGE SCALE GENOMIC DNA]</scope>
    <source>
        <strain evidence="11 12">DB165</strain>
    </source>
</reference>
<dbReference type="InterPro" id="IPR012291">
    <property type="entry name" value="CBM2_carb-bd_dom_sf"/>
</dbReference>
<feature type="region of interest" description="Disordered" evidence="8">
    <location>
        <begin position="395"/>
        <end position="467"/>
    </location>
</feature>
<dbReference type="InterPro" id="IPR017853">
    <property type="entry name" value="GH"/>
</dbReference>
<dbReference type="InterPro" id="IPR001547">
    <property type="entry name" value="Glyco_hydro_5"/>
</dbReference>
<dbReference type="InterPro" id="IPR001919">
    <property type="entry name" value="CBD2"/>
</dbReference>
<dbReference type="SMART" id="SM00637">
    <property type="entry name" value="CBD_II"/>
    <property type="match status" value="1"/>
</dbReference>
<proteinExistence type="inferred from homology"/>
<evidence type="ECO:0000256" key="3">
    <source>
        <dbReference type="ARBA" id="ARBA00023001"/>
    </source>
</evidence>
<dbReference type="Gene3D" id="2.60.40.290">
    <property type="match status" value="1"/>
</dbReference>
<keyword evidence="2 7" id="KW-0378">Hydrolase</keyword>
<organism evidence="11 12">
    <name type="scientific">Subtercola vilae</name>
    <dbReference type="NCBI Taxonomy" id="2056433"/>
    <lineage>
        <taxon>Bacteria</taxon>
        <taxon>Bacillati</taxon>
        <taxon>Actinomycetota</taxon>
        <taxon>Actinomycetes</taxon>
        <taxon>Micrococcales</taxon>
        <taxon>Microbacteriaceae</taxon>
        <taxon>Subtercola</taxon>
    </lineage>
</organism>
<feature type="chain" id="PRO_5020459442" description="Endoglucanase" evidence="9">
    <location>
        <begin position="34"/>
        <end position="567"/>
    </location>
</feature>
<comment type="similarity">
    <text evidence="7">Belongs to the glycosyl hydrolase 5 (cellulase A) family.</text>
</comment>
<comment type="catalytic activity">
    <reaction evidence="1 7">
        <text>Endohydrolysis of (1-&gt;4)-beta-D-glucosidic linkages in cellulose, lichenin and cereal beta-D-glucans.</text>
        <dbReference type="EC" id="3.2.1.4"/>
    </reaction>
</comment>
<feature type="compositionally biased region" description="Pro residues" evidence="8">
    <location>
        <begin position="440"/>
        <end position="454"/>
    </location>
</feature>
<feature type="compositionally biased region" description="Low complexity" evidence="8">
    <location>
        <begin position="36"/>
        <end position="53"/>
    </location>
</feature>
<dbReference type="EMBL" id="QYRT01000006">
    <property type="protein sequence ID" value="TIH39445.1"/>
    <property type="molecule type" value="Genomic_DNA"/>
</dbReference>
<evidence type="ECO:0000256" key="6">
    <source>
        <dbReference type="ARBA" id="ARBA00023326"/>
    </source>
</evidence>
<dbReference type="InterPro" id="IPR008965">
    <property type="entry name" value="CBM2/CBM3_carb-bd_dom_sf"/>
</dbReference>
<gene>
    <name evidence="11" type="ORF">D4765_04435</name>
</gene>
<dbReference type="PANTHER" id="PTHR35923">
    <property type="entry name" value="MAJOR EXTRACELLULAR ENDOGLUCANASE"/>
    <property type="match status" value="1"/>
</dbReference>
<dbReference type="AlphaFoldDB" id="A0A4T2C528"/>
<dbReference type="PANTHER" id="PTHR35923:SF2">
    <property type="entry name" value="ENDOGLUCANASE"/>
    <property type="match status" value="1"/>
</dbReference>
<keyword evidence="9" id="KW-0732">Signal</keyword>
<evidence type="ECO:0000256" key="2">
    <source>
        <dbReference type="ARBA" id="ARBA00022801"/>
    </source>
</evidence>
<sequence length="567" mass="58277">MVRSGLRRLAAGAIALLLAAGGLSLTSATAATAASTAGGATATTPAPTTTPSGWLHTDGGSIKDSTGKTYVIKAAAWFGMETSNCAPHGLWSISLDAGLAQIRSMGFNTIRLPYSNECLAAQATTSINYAVNPTLKNLSPLLVLDAVVARAKVYGLSVILDQHRPDSGAQSELWYTAQYPESTWLSDWRMLAKRYASNPTVIGVDLHNEPHGSACWGCGTAAVDWQAAATRGGNAVLGVNPKLLVIVEGTDRQPDGTTTWWGGALGGVKAKPVTLSVAHQVVYSPHDYPSSVYTQSWFSAANYPANLAPLWDKNWGYLAKSNIAPVLLGEFGSTLATPSDTKWMTSIVSYLANTGISFAYWSFNPDSGDTGGLVKDDWVTPQAAKLSALKPLLGAGAPVPVQTPTPVPSTGTTTTPTLPITPTTPAPAPSPKPTTGTPPSSSPPPPPSPSPKPQPGTTGPPTASAAGPVAASASWALQSSWADGYVATVSVTSTTGASGWSVTWPDTRATAITNAWGMTCSLKASTSITCTGVDWGAAVGTGQTLSVGLQVAAPAAPTLPRLTVTAR</sequence>
<dbReference type="Pfam" id="PF00150">
    <property type="entry name" value="Cellulase"/>
    <property type="match status" value="1"/>
</dbReference>
<feature type="signal peptide" evidence="9">
    <location>
        <begin position="1"/>
        <end position="33"/>
    </location>
</feature>
<keyword evidence="5 7" id="KW-0326">Glycosidase</keyword>
<feature type="compositionally biased region" description="Low complexity" evidence="8">
    <location>
        <begin position="408"/>
        <end position="421"/>
    </location>
</feature>
<evidence type="ECO:0000259" key="10">
    <source>
        <dbReference type="PROSITE" id="PS51173"/>
    </source>
</evidence>
<evidence type="ECO:0000256" key="7">
    <source>
        <dbReference type="RuleBase" id="RU361153"/>
    </source>
</evidence>
<evidence type="ECO:0000256" key="4">
    <source>
        <dbReference type="ARBA" id="ARBA00023277"/>
    </source>
</evidence>
<accession>A0A4T2C528</accession>
<feature type="compositionally biased region" description="Pro residues" evidence="8">
    <location>
        <begin position="422"/>
        <end position="432"/>
    </location>
</feature>
<dbReference type="GO" id="GO:0008810">
    <property type="term" value="F:cellulase activity"/>
    <property type="evidence" value="ECO:0007669"/>
    <property type="project" value="UniProtKB-EC"/>
</dbReference>
<dbReference type="GO" id="GO:0030245">
    <property type="term" value="P:cellulose catabolic process"/>
    <property type="evidence" value="ECO:0007669"/>
    <property type="project" value="UniProtKB-KW"/>
</dbReference>
<feature type="region of interest" description="Disordered" evidence="8">
    <location>
        <begin position="36"/>
        <end position="60"/>
    </location>
</feature>
<keyword evidence="3 7" id="KW-0136">Cellulose degradation</keyword>
<dbReference type="SUPFAM" id="SSF51445">
    <property type="entry name" value="(Trans)glycosidases"/>
    <property type="match status" value="1"/>
</dbReference>
<dbReference type="PROSITE" id="PS00659">
    <property type="entry name" value="GLYCOSYL_HYDROL_F5"/>
    <property type="match status" value="1"/>
</dbReference>
<dbReference type="SUPFAM" id="SSF49384">
    <property type="entry name" value="Carbohydrate-binding domain"/>
    <property type="match status" value="1"/>
</dbReference>
<keyword evidence="12" id="KW-1185">Reference proteome</keyword>
<dbReference type="Gene3D" id="3.20.20.80">
    <property type="entry name" value="Glycosidases"/>
    <property type="match status" value="1"/>
</dbReference>
<dbReference type="GO" id="GO:0030247">
    <property type="term" value="F:polysaccharide binding"/>
    <property type="evidence" value="ECO:0007669"/>
    <property type="project" value="UniProtKB-UniRule"/>
</dbReference>
<dbReference type="EC" id="3.2.1.4" evidence="7"/>
<evidence type="ECO:0000256" key="9">
    <source>
        <dbReference type="SAM" id="SignalP"/>
    </source>
</evidence>
<dbReference type="Proteomes" id="UP000306192">
    <property type="component" value="Unassembled WGS sequence"/>
</dbReference>
<dbReference type="OrthoDB" id="4902692at2"/>
<dbReference type="PROSITE" id="PS51173">
    <property type="entry name" value="CBM2"/>
    <property type="match status" value="1"/>
</dbReference>
<comment type="caution">
    <text evidence="11">The sequence shown here is derived from an EMBL/GenBank/DDBJ whole genome shotgun (WGS) entry which is preliminary data.</text>
</comment>
<keyword evidence="6 7" id="KW-0624">Polysaccharide degradation</keyword>
<feature type="compositionally biased region" description="Low complexity" evidence="8">
    <location>
        <begin position="455"/>
        <end position="467"/>
    </location>
</feature>
<keyword evidence="4 7" id="KW-0119">Carbohydrate metabolism</keyword>
<dbReference type="InterPro" id="IPR018087">
    <property type="entry name" value="Glyco_hydro_5_CS"/>
</dbReference>
<evidence type="ECO:0000256" key="8">
    <source>
        <dbReference type="SAM" id="MobiDB-lite"/>
    </source>
</evidence>